<keyword evidence="3" id="KW-1185">Reference proteome</keyword>
<evidence type="ECO:0008006" key="4">
    <source>
        <dbReference type="Google" id="ProtNLM"/>
    </source>
</evidence>
<feature type="chain" id="PRO_5033024522" description="Secreted protein" evidence="1">
    <location>
        <begin position="19"/>
        <end position="89"/>
    </location>
</feature>
<proteinExistence type="predicted"/>
<reference evidence="2" key="1">
    <citation type="submission" date="2017-07" db="EMBL/GenBank/DDBJ databases">
        <title>Taro Niue Genome Assembly and Annotation.</title>
        <authorList>
            <person name="Atibalentja N."/>
            <person name="Keating K."/>
            <person name="Fields C.J."/>
        </authorList>
    </citation>
    <scope>NUCLEOTIDE SEQUENCE</scope>
    <source>
        <strain evidence="2">Niue_2</strain>
        <tissue evidence="2">Leaf</tissue>
    </source>
</reference>
<evidence type="ECO:0000256" key="1">
    <source>
        <dbReference type="SAM" id="SignalP"/>
    </source>
</evidence>
<sequence length="89" mass="10164">MLCAFFLCFPWVARDGGAFTWHLVPCRAPWRPLWRRAACPLFSVRRHWVFFCLACLCRHRSGACFSCASAVLWRHLSPLGVWPSPPCGG</sequence>
<comment type="caution">
    <text evidence="2">The sequence shown here is derived from an EMBL/GenBank/DDBJ whole genome shotgun (WGS) entry which is preliminary data.</text>
</comment>
<accession>A0A843UYU7</accession>
<evidence type="ECO:0000313" key="3">
    <source>
        <dbReference type="Proteomes" id="UP000652761"/>
    </source>
</evidence>
<dbReference type="Proteomes" id="UP000652761">
    <property type="component" value="Unassembled WGS sequence"/>
</dbReference>
<feature type="signal peptide" evidence="1">
    <location>
        <begin position="1"/>
        <end position="18"/>
    </location>
</feature>
<dbReference type="AlphaFoldDB" id="A0A843UYU7"/>
<organism evidence="2 3">
    <name type="scientific">Colocasia esculenta</name>
    <name type="common">Wild taro</name>
    <name type="synonym">Arum esculentum</name>
    <dbReference type="NCBI Taxonomy" id="4460"/>
    <lineage>
        <taxon>Eukaryota</taxon>
        <taxon>Viridiplantae</taxon>
        <taxon>Streptophyta</taxon>
        <taxon>Embryophyta</taxon>
        <taxon>Tracheophyta</taxon>
        <taxon>Spermatophyta</taxon>
        <taxon>Magnoliopsida</taxon>
        <taxon>Liliopsida</taxon>
        <taxon>Araceae</taxon>
        <taxon>Aroideae</taxon>
        <taxon>Colocasieae</taxon>
        <taxon>Colocasia</taxon>
    </lineage>
</organism>
<dbReference type="EMBL" id="NMUH01001090">
    <property type="protein sequence ID" value="MQL88795.1"/>
    <property type="molecule type" value="Genomic_DNA"/>
</dbReference>
<name>A0A843UYU7_COLES</name>
<evidence type="ECO:0000313" key="2">
    <source>
        <dbReference type="EMBL" id="MQL88795.1"/>
    </source>
</evidence>
<feature type="non-terminal residue" evidence="2">
    <location>
        <position position="1"/>
    </location>
</feature>
<keyword evidence="1" id="KW-0732">Signal</keyword>
<gene>
    <name evidence="2" type="ORF">Taro_021353</name>
</gene>
<protein>
    <recommendedName>
        <fullName evidence="4">Secreted protein</fullName>
    </recommendedName>
</protein>